<reference evidence="11" key="1">
    <citation type="submission" date="2021-08" db="EMBL/GenBank/DDBJ databases">
        <authorList>
            <person name="Sakaguchi M."/>
            <person name="Kikuchi T."/>
            <person name="Urbanczyk H."/>
        </authorList>
    </citation>
    <scope>NUCLEOTIDE SEQUENCE</scope>
    <source>
        <strain evidence="11">020920N</strain>
    </source>
</reference>
<keyword evidence="3 5" id="KW-0807">Transducer</keyword>
<keyword evidence="2" id="KW-1003">Cell membrane</keyword>
<dbReference type="Gene3D" id="1.10.287.950">
    <property type="entry name" value="Methyl-accepting chemotaxis protein"/>
    <property type="match status" value="1"/>
</dbReference>
<evidence type="ECO:0000256" key="6">
    <source>
        <dbReference type="SAM" id="Coils"/>
    </source>
</evidence>
<dbReference type="PROSITE" id="PS50192">
    <property type="entry name" value="T_SNARE"/>
    <property type="match status" value="1"/>
</dbReference>
<keyword evidence="12" id="KW-1185">Reference proteome</keyword>
<feature type="domain" description="T-SNARE coiled-coil homology" evidence="9">
    <location>
        <begin position="564"/>
        <end position="626"/>
    </location>
</feature>
<evidence type="ECO:0000313" key="11">
    <source>
        <dbReference type="EMBL" id="USH03556.1"/>
    </source>
</evidence>
<dbReference type="InterPro" id="IPR000727">
    <property type="entry name" value="T_SNARE_dom"/>
</dbReference>
<evidence type="ECO:0000259" key="10">
    <source>
        <dbReference type="PROSITE" id="PS51753"/>
    </source>
</evidence>
<dbReference type="Pfam" id="PF00015">
    <property type="entry name" value="MCPsignal"/>
    <property type="match status" value="1"/>
</dbReference>
<dbReference type="Proteomes" id="UP001056255">
    <property type="component" value="Chromosome I"/>
</dbReference>
<dbReference type="RefSeq" id="WP_251878641.1">
    <property type="nucleotide sequence ID" value="NZ_CP082275.1"/>
</dbReference>
<evidence type="ECO:0000259" key="9">
    <source>
        <dbReference type="PROSITE" id="PS50192"/>
    </source>
</evidence>
<dbReference type="SUPFAM" id="SSF58104">
    <property type="entry name" value="Methyl-accepting chemotaxis protein (MCP) signaling domain"/>
    <property type="match status" value="1"/>
</dbReference>
<accession>A0ABY4WX38</accession>
<evidence type="ECO:0000256" key="7">
    <source>
        <dbReference type="SAM" id="Phobius"/>
    </source>
</evidence>
<proteinExistence type="inferred from homology"/>
<keyword evidence="6" id="KW-0175">Coiled coil</keyword>
<dbReference type="PROSITE" id="PS51753">
    <property type="entry name" value="HBM"/>
    <property type="match status" value="1"/>
</dbReference>
<organism evidence="11 12">
    <name type="scientific">Grimontia kaedaensis</name>
    <dbReference type="NCBI Taxonomy" id="2872157"/>
    <lineage>
        <taxon>Bacteria</taxon>
        <taxon>Pseudomonadati</taxon>
        <taxon>Pseudomonadota</taxon>
        <taxon>Gammaproteobacteria</taxon>
        <taxon>Vibrionales</taxon>
        <taxon>Vibrionaceae</taxon>
        <taxon>Grimontia</taxon>
    </lineage>
</organism>
<feature type="domain" description="HBM" evidence="10">
    <location>
        <begin position="45"/>
        <end position="284"/>
    </location>
</feature>
<comment type="subcellular location">
    <subcellularLocation>
        <location evidence="1">Cell inner membrane</location>
        <topology evidence="1">Multi-pass membrane protein</topology>
    </subcellularLocation>
</comment>
<dbReference type="SMART" id="SM01358">
    <property type="entry name" value="HBM"/>
    <property type="match status" value="1"/>
</dbReference>
<feature type="domain" description="Methyl-accepting transducer" evidence="8">
    <location>
        <begin position="377"/>
        <end position="613"/>
    </location>
</feature>
<evidence type="ECO:0000256" key="4">
    <source>
        <dbReference type="ARBA" id="ARBA00029447"/>
    </source>
</evidence>
<dbReference type="CDD" id="cd11386">
    <property type="entry name" value="MCP_signal"/>
    <property type="match status" value="1"/>
</dbReference>
<feature type="coiled-coil region" evidence="6">
    <location>
        <begin position="389"/>
        <end position="416"/>
    </location>
</feature>
<keyword evidence="7" id="KW-1133">Transmembrane helix</keyword>
<evidence type="ECO:0000313" key="12">
    <source>
        <dbReference type="Proteomes" id="UP001056255"/>
    </source>
</evidence>
<dbReference type="PANTHER" id="PTHR32089:SF120">
    <property type="entry name" value="METHYL-ACCEPTING CHEMOTAXIS PROTEIN TLPQ"/>
    <property type="match status" value="1"/>
</dbReference>
<feature type="coiled-coil region" evidence="6">
    <location>
        <begin position="525"/>
        <end position="570"/>
    </location>
</feature>
<evidence type="ECO:0000256" key="3">
    <source>
        <dbReference type="ARBA" id="ARBA00023224"/>
    </source>
</evidence>
<keyword evidence="2" id="KW-0997">Cell inner membrane</keyword>
<keyword evidence="7" id="KW-0812">Transmembrane</keyword>
<gene>
    <name evidence="11" type="ORF">K6Q96_06050</name>
</gene>
<dbReference type="PANTHER" id="PTHR32089">
    <property type="entry name" value="METHYL-ACCEPTING CHEMOTAXIS PROTEIN MCPB"/>
    <property type="match status" value="1"/>
</dbReference>
<evidence type="ECO:0000256" key="5">
    <source>
        <dbReference type="PROSITE-ProRule" id="PRU00284"/>
    </source>
</evidence>
<dbReference type="InterPro" id="IPR032255">
    <property type="entry name" value="HBM"/>
</dbReference>
<dbReference type="SMART" id="SM00283">
    <property type="entry name" value="MA"/>
    <property type="match status" value="1"/>
</dbReference>
<evidence type="ECO:0000256" key="2">
    <source>
        <dbReference type="ARBA" id="ARBA00022519"/>
    </source>
</evidence>
<dbReference type="PROSITE" id="PS50111">
    <property type="entry name" value="CHEMOTAXIS_TRANSDUC_2"/>
    <property type="match status" value="1"/>
</dbReference>
<dbReference type="EMBL" id="CP082275">
    <property type="protein sequence ID" value="USH03556.1"/>
    <property type="molecule type" value="Genomic_DNA"/>
</dbReference>
<name>A0ABY4WX38_9GAMM</name>
<feature type="transmembrane region" description="Helical" evidence="7">
    <location>
        <begin position="294"/>
        <end position="316"/>
    </location>
</feature>
<evidence type="ECO:0000259" key="8">
    <source>
        <dbReference type="PROSITE" id="PS50111"/>
    </source>
</evidence>
<evidence type="ECO:0000256" key="1">
    <source>
        <dbReference type="ARBA" id="ARBA00004429"/>
    </source>
</evidence>
<sequence>MLGKITLAKQLTLSFSAVLALLLVVSVVGYGGLSNSYTNTRQYHALAINSNHAAEAQSALLYARVVAQRFFKTQNPEDVTLVGEKLTKVENKIAFILANETDSERKAWLEESQTLLAEYAQTFALVVQDFQDMNNVVKQRLDPNGLSMYQTTKQIMTNAKAIGDVEVIFFASEVQEKLLLGRLFTAKYLISYSPQDLNTALLELNAALQPFISLEGILEGQEDELLSAFADAHMDYIIALQDIAKIVKEGTNRVFKVIDVVGPQVTGNLTNYKMSSLESQNVLGEQTIEKSGNALTAVLVVSVIAIFVGILLSVFVTKTIRRPIGGEPRKIEAMAREIAEGILKKELSPEKKVTGIYAAMREMTVNLRDIIKQLSQSMKSLNVASTTLVEVTDETARNSESQAEQLNQTATAINELSSTVKDIAQNAQYASDLSNQADNAAHEGQSTLEATQNSIENLVGNIGEVSQVIANLEVETNNVGSILDTIRGIAEQTNLLALNAAIEAARAGEQGRGFAVVADEVRSLASRTQQSTEEIQELISRLQNESKRSVESMQVSANEANATYEKANKARDALTTISSTVASIRDMNHQIAVAAEEQNTVVTNINLSVEHLNDLGKSTASGAEKLSKEAHGLTAITDNVNQIVGRFSVQ</sequence>
<dbReference type="InterPro" id="IPR004089">
    <property type="entry name" value="MCPsignal_dom"/>
</dbReference>
<keyword evidence="7" id="KW-0472">Membrane</keyword>
<comment type="similarity">
    <text evidence="4">Belongs to the methyl-accepting chemotaxis (MCP) protein family.</text>
</comment>
<protein>
    <submittedName>
        <fullName evidence="11">Methyl-accepting chemotaxis protein</fullName>
    </submittedName>
</protein>